<comment type="caution">
    <text evidence="6">The sequence shown here is derived from an EMBL/GenBank/DDBJ whole genome shotgun (WGS) entry which is preliminary data.</text>
</comment>
<evidence type="ECO:0000256" key="3">
    <source>
        <dbReference type="ARBA" id="ARBA00022801"/>
    </source>
</evidence>
<feature type="domain" description="Carboxylesterase type B" evidence="5">
    <location>
        <begin position="25"/>
        <end position="531"/>
    </location>
</feature>
<dbReference type="InterPro" id="IPR019819">
    <property type="entry name" value="Carboxylesterase_B_CS"/>
</dbReference>
<evidence type="ECO:0000259" key="5">
    <source>
        <dbReference type="Pfam" id="PF00135"/>
    </source>
</evidence>
<dbReference type="AlphaFoldDB" id="A0AAV5TD35"/>
<name>A0AAV5TD35_9BILA</name>
<evidence type="ECO:0000256" key="1">
    <source>
        <dbReference type="ARBA" id="ARBA00005964"/>
    </source>
</evidence>
<dbReference type="Proteomes" id="UP001432027">
    <property type="component" value="Unassembled WGS sequence"/>
</dbReference>
<feature type="signal peptide" evidence="4">
    <location>
        <begin position="1"/>
        <end position="16"/>
    </location>
</feature>
<dbReference type="PANTHER" id="PTHR11559">
    <property type="entry name" value="CARBOXYLESTERASE"/>
    <property type="match status" value="1"/>
</dbReference>
<keyword evidence="4" id="KW-0732">Signal</keyword>
<keyword evidence="3 4" id="KW-0378">Hydrolase</keyword>
<dbReference type="Pfam" id="PF00135">
    <property type="entry name" value="COesterase"/>
    <property type="match status" value="1"/>
</dbReference>
<organism evidence="6 7">
    <name type="scientific">Pristionchus entomophagus</name>
    <dbReference type="NCBI Taxonomy" id="358040"/>
    <lineage>
        <taxon>Eukaryota</taxon>
        <taxon>Metazoa</taxon>
        <taxon>Ecdysozoa</taxon>
        <taxon>Nematoda</taxon>
        <taxon>Chromadorea</taxon>
        <taxon>Rhabditida</taxon>
        <taxon>Rhabditina</taxon>
        <taxon>Diplogasteromorpha</taxon>
        <taxon>Diplogasteroidea</taxon>
        <taxon>Neodiplogasteridae</taxon>
        <taxon>Pristionchus</taxon>
    </lineage>
</organism>
<dbReference type="SUPFAM" id="SSF53474">
    <property type="entry name" value="alpha/beta-Hydrolases"/>
    <property type="match status" value="1"/>
</dbReference>
<evidence type="ECO:0000313" key="7">
    <source>
        <dbReference type="Proteomes" id="UP001432027"/>
    </source>
</evidence>
<reference evidence="6" key="1">
    <citation type="submission" date="2023-10" db="EMBL/GenBank/DDBJ databases">
        <title>Genome assembly of Pristionchus species.</title>
        <authorList>
            <person name="Yoshida K."/>
            <person name="Sommer R.J."/>
        </authorList>
    </citation>
    <scope>NUCLEOTIDE SEQUENCE</scope>
    <source>
        <strain evidence="6">RS0144</strain>
    </source>
</reference>
<dbReference type="Gene3D" id="3.40.50.1820">
    <property type="entry name" value="alpha/beta hydrolase"/>
    <property type="match status" value="1"/>
</dbReference>
<dbReference type="InterPro" id="IPR050309">
    <property type="entry name" value="Type-B_Carboxylest/Lipase"/>
</dbReference>
<dbReference type="EMBL" id="BTSX01000004">
    <property type="protein sequence ID" value="GMS92222.1"/>
    <property type="molecule type" value="Genomic_DNA"/>
</dbReference>
<dbReference type="EC" id="3.1.1.-" evidence="4"/>
<dbReference type="PROSITE" id="PS00122">
    <property type="entry name" value="CARBOXYLESTERASE_B_1"/>
    <property type="match status" value="1"/>
</dbReference>
<accession>A0AAV5TD35</accession>
<comment type="similarity">
    <text evidence="1 4">Belongs to the type-B carboxylesterase/lipase family.</text>
</comment>
<dbReference type="PROSITE" id="PS00941">
    <property type="entry name" value="CARBOXYLESTERASE_B_2"/>
    <property type="match status" value="1"/>
</dbReference>
<keyword evidence="2" id="KW-0719">Serine esterase</keyword>
<evidence type="ECO:0000256" key="2">
    <source>
        <dbReference type="ARBA" id="ARBA00022487"/>
    </source>
</evidence>
<gene>
    <name evidence="6" type="ORF">PENTCL1PPCAC_14397</name>
</gene>
<sequence length="665" mass="74260">MRLLILVGVSAGLAGAWKEVSTDVEVGTPRGRLRGKHVNFGNDTTDFYYGEADVFLGIPYVQPPERFKRSVPTCQYTANGETLNAQQFGPACYQAGTACPDGSDVPMSEDCLTLNVFTPNVHSTYKYPVMVFIHGGGLMFGCAGEYPYDGAVTNLVNRGVVVVTFQYRLSTLGFFTTKTEDFPQNLGMLDQVEALKWVQDQIAHFGGDPYRVTIFGQSAGGVSVSAHTYSPLSQDLFQQAIMESGVALMLFEGSLGNDDLCKHRAEELCKVSAHDFDNGKFDKLKECFDNMDPKDLVKLDEVNIVGWKITTGDDFMPDIPHNLAKFRNNIPVLMGSMKDEWAYYDMVLMSLKLTKLESYTRKFFEFEFDVLGGFLGDRKQDMQKILEDVYAGVEAPDDDHNLWLRATSAAFTSAGFTNFIQREFMEYLANGNMRMWLYELTYPKVIGKLYDLPGFPEAVPHSSENAYLWRKNKEFSEAKATGYVNQDDYDLSDWFGTTWTNFAKYGRPYLNDDWPNLPATGTEIYMDISGPKPVVNRGGYMTRDNIVWNQVLVALHGDFIPAQLNTSLITKDEFEAIKASYSSHTAVCAIVESTDTTPVRTTSLRSTIYSMIPTTTSQYISSTSAYVSPTSEYISSTLSLFSTTSPSSEVLGIQTFAFLLLSLLL</sequence>
<protein>
    <recommendedName>
        <fullName evidence="4">Carboxylic ester hydrolase</fullName>
        <ecNumber evidence="4">3.1.1.-</ecNumber>
    </recommendedName>
</protein>
<proteinExistence type="inferred from homology"/>
<keyword evidence="7" id="KW-1185">Reference proteome</keyword>
<dbReference type="InterPro" id="IPR002018">
    <property type="entry name" value="CarbesteraseB"/>
</dbReference>
<evidence type="ECO:0000256" key="4">
    <source>
        <dbReference type="RuleBase" id="RU361235"/>
    </source>
</evidence>
<evidence type="ECO:0000313" key="6">
    <source>
        <dbReference type="EMBL" id="GMS92222.1"/>
    </source>
</evidence>
<dbReference type="GO" id="GO:0052689">
    <property type="term" value="F:carboxylic ester hydrolase activity"/>
    <property type="evidence" value="ECO:0007669"/>
    <property type="project" value="UniProtKB-KW"/>
</dbReference>
<dbReference type="InterPro" id="IPR019826">
    <property type="entry name" value="Carboxylesterase_B_AS"/>
</dbReference>
<dbReference type="InterPro" id="IPR029058">
    <property type="entry name" value="AB_hydrolase_fold"/>
</dbReference>
<feature type="chain" id="PRO_5043088150" description="Carboxylic ester hydrolase" evidence="4">
    <location>
        <begin position="17"/>
        <end position="665"/>
    </location>
</feature>